<dbReference type="InterPro" id="IPR003307">
    <property type="entry name" value="W2_domain"/>
</dbReference>
<feature type="region of interest" description="Disordered" evidence="7">
    <location>
        <begin position="486"/>
        <end position="506"/>
    </location>
</feature>
<dbReference type="PANTHER" id="PTHR45887">
    <property type="entry name" value="TRANSLATION INITIATION FACTOR EIF-2B SUBUNIT EPSILON"/>
    <property type="match status" value="1"/>
</dbReference>
<feature type="domain" description="W2" evidence="8">
    <location>
        <begin position="507"/>
        <end position="676"/>
    </location>
</feature>
<dbReference type="GO" id="GO:0003743">
    <property type="term" value="F:translation initiation factor activity"/>
    <property type="evidence" value="ECO:0007669"/>
    <property type="project" value="UniProtKB-ARBA"/>
</dbReference>
<dbReference type="GO" id="GO:0005851">
    <property type="term" value="C:eukaryotic translation initiation factor 2B complex"/>
    <property type="evidence" value="ECO:0007669"/>
    <property type="project" value="TreeGrafter"/>
</dbReference>
<dbReference type="SUPFAM" id="SSF53448">
    <property type="entry name" value="Nucleotide-diphospho-sugar transferases"/>
    <property type="match status" value="1"/>
</dbReference>
<protein>
    <recommendedName>
        <fullName evidence="4">Translation initiation factor eIF2B subunit epsilon</fullName>
    </recommendedName>
    <alternativeName>
        <fullName evidence="5">eIF2B GDP-GTP exchange factor subunit epsilon</fullName>
    </alternativeName>
</protein>
<dbReference type="Proteomes" id="UP000694844">
    <property type="component" value="Chromosome 3"/>
</dbReference>
<accession>A0A8B8D5B0</accession>
<dbReference type="RefSeq" id="XP_022323293.1">
    <property type="nucleotide sequence ID" value="XM_022467585.1"/>
</dbReference>
<dbReference type="Pfam" id="PF25084">
    <property type="entry name" value="LbH_EIF2B"/>
    <property type="match status" value="1"/>
</dbReference>
<dbReference type="Gene3D" id="3.90.550.10">
    <property type="entry name" value="Spore Coat Polysaccharide Biosynthesis Protein SpsA, Chain A"/>
    <property type="match status" value="1"/>
</dbReference>
<evidence type="ECO:0000256" key="6">
    <source>
        <dbReference type="ARBA" id="ARBA00046432"/>
    </source>
</evidence>
<dbReference type="CDD" id="cd05787">
    <property type="entry name" value="LbH_eIF2B_epsilon"/>
    <property type="match status" value="1"/>
</dbReference>
<comment type="subunit">
    <text evidence="6">Component of the translation initiation factor 2B (eIF2B) complex which is a heterodecamer of two sets of five different subunits: alpha, beta, gamma, delta and epsilon. Subunits alpha, beta and delta comprise a regulatory subcomplex and subunits epsilon and gamma comprise a catalytic subcomplex. Within the complex, the hexameric regulatory complex resides at the center, with the two heterodimeric catalytic subcomplexes bound on opposite sides.</text>
</comment>
<dbReference type="PROSITE" id="PS51363">
    <property type="entry name" value="W2"/>
    <property type="match status" value="1"/>
</dbReference>
<dbReference type="InterPro" id="IPR016024">
    <property type="entry name" value="ARM-type_fold"/>
</dbReference>
<dbReference type="InterPro" id="IPR029044">
    <property type="entry name" value="Nucleotide-diphossugar_trans"/>
</dbReference>
<dbReference type="KEGG" id="cvn:111124598"/>
<dbReference type="CDD" id="cd04197">
    <property type="entry name" value="eIF-2B_epsilon_N"/>
    <property type="match status" value="1"/>
</dbReference>
<proteinExistence type="inferred from homology"/>
<dbReference type="GO" id="GO:0005829">
    <property type="term" value="C:cytosol"/>
    <property type="evidence" value="ECO:0007669"/>
    <property type="project" value="UniProtKB-SubCell"/>
</dbReference>
<dbReference type="SMART" id="SM00515">
    <property type="entry name" value="eIF5C"/>
    <property type="match status" value="1"/>
</dbReference>
<evidence type="ECO:0000313" key="9">
    <source>
        <dbReference type="Proteomes" id="UP000694844"/>
    </source>
</evidence>
<evidence type="ECO:0000256" key="5">
    <source>
        <dbReference type="ARBA" id="ARBA00044345"/>
    </source>
</evidence>
<feature type="compositionally biased region" description="Low complexity" evidence="7">
    <location>
        <begin position="487"/>
        <end position="498"/>
    </location>
</feature>
<dbReference type="FunFam" id="3.90.550.10:FF:000066">
    <property type="entry name" value="Translation initiation factor eIF-2B subunit epsilon"/>
    <property type="match status" value="1"/>
</dbReference>
<dbReference type="InterPro" id="IPR035543">
    <property type="entry name" value="eIF-2B_epsilon_N"/>
</dbReference>
<dbReference type="Pfam" id="PF02020">
    <property type="entry name" value="W2"/>
    <property type="match status" value="1"/>
</dbReference>
<name>A0A8B8D5B0_CRAVI</name>
<sequence length="681" mass="76772">MASKGKGKQRGEDIQQEDVFQAVVIADSFNVRFAPITNEKPKSLLPLANTPILDYTLEFLVSAGVQEIFVFCCHLADQVRTHLRQSKWSECSSCTITPVLSESCMSMGDALREIHDKSVIRNDFVLVFGDVVANIRLQDILQEHKNRLKDKTCPKNKNSVMTMIFQKVPPGHRSRNKEDDIFLAVDKSSNRVLHYQRVRDQSKLQIPVDVLADNSDVLLRYDLLDSQISVCSPELLSLFKDNFDYLNRDHFVKGILDNEDIMEKTIHMCVINDGYMGRISNLQMYDSVSRDVVCRWSYPLVPDTQTDEGGQIISHSRHNVYTSKDVMLAKGCVLEQNVLVGRGTRIGNNTRITDSVIGKDCKIGNKVVIENAYIWDGVTVEDDCTVNTAVVCDKAVIYATTTVNPGCVLSWNVKVGPMVTIATGSRLQATKDMDDDFGDELTEADQDAVSMINYGSQSQAFLYQPPEDSDDEDSDLVQDMFGHSIQSETSSEASSLSEESSEDEGMLDDEELFYSELLDTLVKAKEDNYNTENLILEINSLKHTYNIAIRDLYGMVMKGLIEIPLRASDNLDPGAQLLSVKKNIARYKALIMNYIKNEESQLDCLHALEDFALSNKTVNSVLVKLLHILYDADVLSENVLIKWHRMDKEDEYKAIKKQVTPLIKWLEEAEEETSDEEIGSD</sequence>
<comment type="similarity">
    <text evidence="2">Belongs to the eIF-2B gamma/epsilon subunits family.</text>
</comment>
<gene>
    <name evidence="10" type="primary">LOC111124598</name>
</gene>
<evidence type="ECO:0000256" key="7">
    <source>
        <dbReference type="SAM" id="MobiDB-lite"/>
    </source>
</evidence>
<dbReference type="GO" id="GO:0031369">
    <property type="term" value="F:translation initiation factor binding"/>
    <property type="evidence" value="ECO:0007669"/>
    <property type="project" value="InterPro"/>
</dbReference>
<reference evidence="10" key="1">
    <citation type="submission" date="2025-08" db="UniProtKB">
        <authorList>
            <consortium name="RefSeq"/>
        </authorList>
    </citation>
    <scope>IDENTIFICATION</scope>
    <source>
        <tissue evidence="10">Whole sample</tissue>
    </source>
</reference>
<organism evidence="9 10">
    <name type="scientific">Crassostrea virginica</name>
    <name type="common">Eastern oyster</name>
    <dbReference type="NCBI Taxonomy" id="6565"/>
    <lineage>
        <taxon>Eukaryota</taxon>
        <taxon>Metazoa</taxon>
        <taxon>Spiralia</taxon>
        <taxon>Lophotrochozoa</taxon>
        <taxon>Mollusca</taxon>
        <taxon>Bivalvia</taxon>
        <taxon>Autobranchia</taxon>
        <taxon>Pteriomorphia</taxon>
        <taxon>Ostreida</taxon>
        <taxon>Ostreoidea</taxon>
        <taxon>Ostreidae</taxon>
        <taxon>Crassostrea</taxon>
    </lineage>
</organism>
<dbReference type="InterPro" id="IPR044123">
    <property type="entry name" value="W2_eIF2B_epsilon"/>
</dbReference>
<dbReference type="PANTHER" id="PTHR45887:SF1">
    <property type="entry name" value="TRANSLATION INITIATION FACTOR EIF-2B SUBUNIT EPSILON"/>
    <property type="match status" value="1"/>
</dbReference>
<evidence type="ECO:0000256" key="4">
    <source>
        <dbReference type="ARBA" id="ARBA00044144"/>
    </source>
</evidence>
<dbReference type="CDD" id="cd11558">
    <property type="entry name" value="W2_eIF2B_epsilon"/>
    <property type="match status" value="1"/>
</dbReference>
<evidence type="ECO:0000256" key="1">
    <source>
        <dbReference type="ARBA" id="ARBA00004514"/>
    </source>
</evidence>
<dbReference type="AlphaFoldDB" id="A0A8B8D5B0"/>
<comment type="subcellular location">
    <subcellularLocation>
        <location evidence="1">Cytoplasm</location>
        <location evidence="1">Cytosol</location>
    </subcellularLocation>
</comment>
<dbReference type="InterPro" id="IPR056764">
    <property type="entry name" value="LbH_EIF2B3/5"/>
</dbReference>
<evidence type="ECO:0000313" key="10">
    <source>
        <dbReference type="RefSeq" id="XP_022323293.1"/>
    </source>
</evidence>
<keyword evidence="9" id="KW-1185">Reference proteome</keyword>
<dbReference type="SUPFAM" id="SSF48371">
    <property type="entry name" value="ARM repeat"/>
    <property type="match status" value="1"/>
</dbReference>
<dbReference type="GeneID" id="111124598"/>
<dbReference type="InterPro" id="IPR005835">
    <property type="entry name" value="NTP_transferase_dom"/>
</dbReference>
<dbReference type="Pfam" id="PF00483">
    <property type="entry name" value="NTP_transferase"/>
    <property type="match status" value="1"/>
</dbReference>
<dbReference type="FunFam" id="1.25.40.180:FF:000022">
    <property type="entry name" value="Translation initiation factor eIF-2B epsilon subunit"/>
    <property type="match status" value="1"/>
</dbReference>
<evidence type="ECO:0000259" key="8">
    <source>
        <dbReference type="PROSITE" id="PS51363"/>
    </source>
</evidence>
<dbReference type="InterPro" id="IPR051956">
    <property type="entry name" value="eIF2B_epsilon"/>
</dbReference>
<evidence type="ECO:0000256" key="3">
    <source>
        <dbReference type="ARBA" id="ARBA00022490"/>
    </source>
</evidence>
<evidence type="ECO:0000256" key="2">
    <source>
        <dbReference type="ARBA" id="ARBA00007878"/>
    </source>
</evidence>
<dbReference type="GO" id="GO:0005085">
    <property type="term" value="F:guanyl-nucleotide exchange factor activity"/>
    <property type="evidence" value="ECO:0007669"/>
    <property type="project" value="InterPro"/>
</dbReference>
<keyword evidence="3" id="KW-0963">Cytoplasm</keyword>
<dbReference type="Gene3D" id="2.160.10.10">
    <property type="entry name" value="Hexapeptide repeat proteins"/>
    <property type="match status" value="1"/>
</dbReference>
<dbReference type="Gene3D" id="1.25.40.180">
    <property type="match status" value="1"/>
</dbReference>
<dbReference type="OrthoDB" id="424572at2759"/>